<keyword evidence="1" id="KW-1133">Transmembrane helix</keyword>
<reference evidence="4" key="1">
    <citation type="submission" date="2015-09" db="EMBL/GenBank/DDBJ databases">
        <authorList>
            <consortium name="Pathogen Informatics"/>
        </authorList>
    </citation>
    <scope>NUCLEOTIDE SEQUENCE [LARGE SCALE GENOMIC DNA]</scope>
    <source>
        <strain evidence="4">Lake Konstanz</strain>
    </source>
</reference>
<dbReference type="Gene3D" id="1.10.287.110">
    <property type="entry name" value="DnaJ domain"/>
    <property type="match status" value="1"/>
</dbReference>
<feature type="domain" description="J" evidence="2">
    <location>
        <begin position="50"/>
        <end position="123"/>
    </location>
</feature>
<evidence type="ECO:0000313" key="4">
    <source>
        <dbReference type="Proteomes" id="UP000051952"/>
    </source>
</evidence>
<dbReference type="Proteomes" id="UP000051952">
    <property type="component" value="Unassembled WGS sequence"/>
</dbReference>
<keyword evidence="1" id="KW-0812">Transmembrane</keyword>
<gene>
    <name evidence="3" type="ORF">BSAL_75895</name>
</gene>
<dbReference type="EMBL" id="CYKH01000700">
    <property type="protein sequence ID" value="CUG21319.1"/>
    <property type="molecule type" value="Genomic_DNA"/>
</dbReference>
<dbReference type="InterPro" id="IPR001623">
    <property type="entry name" value="DnaJ_domain"/>
</dbReference>
<dbReference type="OrthoDB" id="273032at2759"/>
<sequence>MFRVRSLNIKVGTCVPVVIQGQARGFLFKSSSKPVTDEEIVNASNWKDSSPFRKLGMKPWHFSQENLKRHHKVLARHFHPDAGNDPSGQAFVAIQEAYESLSTKKPQNEGEDFQGRRAQVRFMGSSVNFFLFGTMVFIFFIAYRNRKRLGKSHIEYCVAMFLVLQLVPRLLASAIIFSYVSGLLMERNEALARSKAMLIVEKTSSKSLKLRIEGISDDEWQRTNIEVVIYGGKPDGATQTPTQSSHLKFDKGIREVDIPVVSIESPSGGMDVFAVRDDIKILVASKFCPS</sequence>
<evidence type="ECO:0000313" key="3">
    <source>
        <dbReference type="EMBL" id="CUG21319.1"/>
    </source>
</evidence>
<dbReference type="PROSITE" id="PS50076">
    <property type="entry name" value="DNAJ_2"/>
    <property type="match status" value="1"/>
</dbReference>
<name>A0A0S4IZF1_BODSA</name>
<evidence type="ECO:0000259" key="2">
    <source>
        <dbReference type="PROSITE" id="PS50076"/>
    </source>
</evidence>
<accession>A0A0S4IZF1</accession>
<feature type="transmembrane region" description="Helical" evidence="1">
    <location>
        <begin position="122"/>
        <end position="143"/>
    </location>
</feature>
<feature type="transmembrane region" description="Helical" evidence="1">
    <location>
        <begin position="163"/>
        <end position="185"/>
    </location>
</feature>
<dbReference type="InterPro" id="IPR036869">
    <property type="entry name" value="J_dom_sf"/>
</dbReference>
<evidence type="ECO:0000256" key="1">
    <source>
        <dbReference type="SAM" id="Phobius"/>
    </source>
</evidence>
<keyword evidence="4" id="KW-1185">Reference proteome</keyword>
<organism evidence="3 4">
    <name type="scientific">Bodo saltans</name>
    <name type="common">Flagellated protozoan</name>
    <dbReference type="NCBI Taxonomy" id="75058"/>
    <lineage>
        <taxon>Eukaryota</taxon>
        <taxon>Discoba</taxon>
        <taxon>Euglenozoa</taxon>
        <taxon>Kinetoplastea</taxon>
        <taxon>Metakinetoplastina</taxon>
        <taxon>Eubodonida</taxon>
        <taxon>Bodonidae</taxon>
        <taxon>Bodo</taxon>
    </lineage>
</organism>
<dbReference type="OMA" id="LYACHSN"/>
<dbReference type="VEuPathDB" id="TriTrypDB:BSAL_75895"/>
<protein>
    <submittedName>
        <fullName evidence="3">DNA-J chaperone, putative</fullName>
    </submittedName>
</protein>
<keyword evidence="1" id="KW-0472">Membrane</keyword>
<dbReference type="AlphaFoldDB" id="A0A0S4IZF1"/>
<dbReference type="SUPFAM" id="SSF46565">
    <property type="entry name" value="Chaperone J-domain"/>
    <property type="match status" value="1"/>
</dbReference>
<dbReference type="SMART" id="SM00271">
    <property type="entry name" value="DnaJ"/>
    <property type="match status" value="1"/>
</dbReference>
<proteinExistence type="predicted"/>
<dbReference type="Pfam" id="PF00226">
    <property type="entry name" value="DnaJ"/>
    <property type="match status" value="1"/>
</dbReference>